<dbReference type="Pfam" id="PF00481">
    <property type="entry name" value="PP2C"/>
    <property type="match status" value="1"/>
</dbReference>
<feature type="domain" description="PPM-type phosphatase" evidence="25">
    <location>
        <begin position="125"/>
        <end position="382"/>
    </location>
</feature>
<reference evidence="26" key="1">
    <citation type="journal article" date="2023" name="Mol. Biol. Evol.">
        <title>Third-Generation Sequencing Reveals the Adaptive Role of the Epigenome in Three Deep-Sea Polychaetes.</title>
        <authorList>
            <person name="Perez M."/>
            <person name="Aroh O."/>
            <person name="Sun Y."/>
            <person name="Lan Y."/>
            <person name="Juniper S.K."/>
            <person name="Young C.R."/>
            <person name="Angers B."/>
            <person name="Qian P.Y."/>
        </authorList>
    </citation>
    <scope>NUCLEOTIDE SEQUENCE</scope>
    <source>
        <strain evidence="26">R07B-5</strain>
    </source>
</reference>
<keyword evidence="12 23" id="KW-0904">Protein phosphatase</keyword>
<evidence type="ECO:0000256" key="16">
    <source>
        <dbReference type="ARBA" id="ARBA00048336"/>
    </source>
</evidence>
<evidence type="ECO:0000256" key="11">
    <source>
        <dbReference type="ARBA" id="ARBA00022842"/>
    </source>
</evidence>
<comment type="caution">
    <text evidence="26">The sequence shown here is derived from an EMBL/GenBank/DDBJ whole genome shotgun (WGS) entry which is preliminary data.</text>
</comment>
<dbReference type="SUPFAM" id="SSF81606">
    <property type="entry name" value="PP2C-like"/>
    <property type="match status" value="1"/>
</dbReference>
<dbReference type="InterPro" id="IPR036457">
    <property type="entry name" value="PPM-type-like_dom_sf"/>
</dbReference>
<feature type="compositionally biased region" description="Basic and acidic residues" evidence="24">
    <location>
        <begin position="74"/>
        <end position="86"/>
    </location>
</feature>
<dbReference type="Proteomes" id="UP001209878">
    <property type="component" value="Unassembled WGS sequence"/>
</dbReference>
<evidence type="ECO:0000256" key="7">
    <source>
        <dbReference type="ARBA" id="ARBA00022553"/>
    </source>
</evidence>
<feature type="compositionally biased region" description="Basic residues" evidence="24">
    <location>
        <begin position="580"/>
        <end position="599"/>
    </location>
</feature>
<evidence type="ECO:0000256" key="13">
    <source>
        <dbReference type="ARBA" id="ARBA00023211"/>
    </source>
</evidence>
<dbReference type="PROSITE" id="PS51746">
    <property type="entry name" value="PPM_2"/>
    <property type="match status" value="1"/>
</dbReference>
<evidence type="ECO:0000256" key="10">
    <source>
        <dbReference type="ARBA" id="ARBA00022801"/>
    </source>
</evidence>
<feature type="compositionally biased region" description="Low complexity" evidence="24">
    <location>
        <begin position="607"/>
        <end position="618"/>
    </location>
</feature>
<comment type="cofactor">
    <cofactor evidence="1">
        <name>Mn(2+)</name>
        <dbReference type="ChEBI" id="CHEBI:29035"/>
    </cofactor>
</comment>
<keyword evidence="6" id="KW-0963">Cytoplasm</keyword>
<evidence type="ECO:0000256" key="4">
    <source>
        <dbReference type="ARBA" id="ARBA00004496"/>
    </source>
</evidence>
<evidence type="ECO:0000256" key="23">
    <source>
        <dbReference type="RuleBase" id="RU003465"/>
    </source>
</evidence>
<keyword evidence="13" id="KW-0464">Manganese</keyword>
<keyword evidence="27" id="KW-1185">Reference proteome</keyword>
<evidence type="ECO:0000256" key="21">
    <source>
        <dbReference type="ARBA" id="ARBA00078590"/>
    </source>
</evidence>
<dbReference type="PANTHER" id="PTHR13832">
    <property type="entry name" value="PROTEIN PHOSPHATASE 2C"/>
    <property type="match status" value="1"/>
</dbReference>
<dbReference type="InterPro" id="IPR015655">
    <property type="entry name" value="PP2C"/>
</dbReference>
<dbReference type="GO" id="GO:0004722">
    <property type="term" value="F:protein serine/threonine phosphatase activity"/>
    <property type="evidence" value="ECO:0007669"/>
    <property type="project" value="UniProtKB-EC"/>
</dbReference>
<dbReference type="InterPro" id="IPR001932">
    <property type="entry name" value="PPM-type_phosphatase-like_dom"/>
</dbReference>
<sequence>MSVTVSPLLTCLFPSAHVQYRKCPHLLAVEVAQAVWKDLVDVDLTEYTEPEKTNEREDSEEEEEEEEEEEQDGEEKRDEKMEQEPPIKYLDAEKLAKLVIDKVHTICKHWRESLPTIPQSNRKFDISVATCKNIRRRMEDKHVVLPHLNSLVALKDSASNAYFAVFDGHGGLEAAIYASQHLHCNMVHDPQFLAATDLAMHDSFCKTDTQFLSKAKHERFKSGSTGVCALLRDQTLYYSWLGDSQFVLVRDGEPIELMQPHKPEREDEKKRIEALGGCVVWYGAWRVNGSLSVSRAIGDPDFKPYVSAEPDTGRCEMEGNEDYMVLACDGLWDVITFDHLVRLVYDHLHSKNGSKESVATHLMETAMDEGSSDNISIVVVFFRDEIAKPKPKKKESSTEGNEAAPTSNDDGGKDGDGDKNVPDDKPAPDNNDKSGNEPGGNSENRPDDNEKKSGDTGSTENGKSAAGNIGELNKTSMECSHSRTLDQPQLNVEHLPAGHSASVSEPQVQDATSRKLSSENLPGCSGDIVQSDQQEQETSSDTPRRPHSMSQVNALLNSDLQSDVSSTDVRVMSLSASRCLRNRRVKRQKGASRRKNGRRAARDRSTRGGSTSSSSSSGRTEKATVPHGARPSVITSSKAPSSHTMMNQSWTADNLLLDASSVLTRYTRCRARSLGNWTVAVEIESASAMFND</sequence>
<keyword evidence="10 23" id="KW-0378">Hydrolase</keyword>
<protein>
    <recommendedName>
        <fullName evidence="18">Protein phosphatase 1E</fullName>
        <ecNumber evidence="5">3.1.3.16</ecNumber>
    </recommendedName>
    <alternativeName>
        <fullName evidence="21">Ca(2+)/calmodulin-dependent protein kinase phosphatase N</fullName>
    </alternativeName>
    <alternativeName>
        <fullName evidence="19">CaMKP-nucleus</fullName>
    </alternativeName>
    <alternativeName>
        <fullName evidence="20">Partner of PIX 1</fullName>
    </alternativeName>
    <alternativeName>
        <fullName evidence="22">Partner of PIX-alpha</fullName>
    </alternativeName>
</protein>
<evidence type="ECO:0000259" key="25">
    <source>
        <dbReference type="PROSITE" id="PS51746"/>
    </source>
</evidence>
<name>A0AAD9P7Z7_RIDPI</name>
<evidence type="ECO:0000256" key="18">
    <source>
        <dbReference type="ARBA" id="ARBA00070214"/>
    </source>
</evidence>
<feature type="region of interest" description="Disordered" evidence="24">
    <location>
        <begin position="580"/>
        <end position="645"/>
    </location>
</feature>
<feature type="region of interest" description="Disordered" evidence="24">
    <location>
        <begin position="46"/>
        <end position="86"/>
    </location>
</feature>
<accession>A0AAD9P7Z7</accession>
<keyword evidence="11" id="KW-0460">Magnesium</keyword>
<dbReference type="CDD" id="cd00143">
    <property type="entry name" value="PP2Cc"/>
    <property type="match status" value="1"/>
</dbReference>
<dbReference type="GO" id="GO:0005737">
    <property type="term" value="C:cytoplasm"/>
    <property type="evidence" value="ECO:0007669"/>
    <property type="project" value="UniProtKB-SubCell"/>
</dbReference>
<feature type="compositionally biased region" description="Polar residues" evidence="24">
    <location>
        <begin position="398"/>
        <end position="407"/>
    </location>
</feature>
<keyword evidence="14" id="KW-0539">Nucleus</keyword>
<feature type="compositionally biased region" description="Basic and acidic residues" evidence="24">
    <location>
        <begin position="444"/>
        <end position="454"/>
    </location>
</feature>
<dbReference type="Gene3D" id="3.60.40.10">
    <property type="entry name" value="PPM-type phosphatase domain"/>
    <property type="match status" value="1"/>
</dbReference>
<keyword evidence="7" id="KW-0597">Phosphoprotein</keyword>
<dbReference type="GO" id="GO:0046872">
    <property type="term" value="F:metal ion binding"/>
    <property type="evidence" value="ECO:0007669"/>
    <property type="project" value="UniProtKB-KW"/>
</dbReference>
<evidence type="ECO:0000256" key="24">
    <source>
        <dbReference type="SAM" id="MobiDB-lite"/>
    </source>
</evidence>
<comment type="catalytic activity">
    <reaction evidence="15">
        <text>O-phospho-L-seryl-[protein] + H2O = L-seryl-[protein] + phosphate</text>
        <dbReference type="Rhea" id="RHEA:20629"/>
        <dbReference type="Rhea" id="RHEA-COMP:9863"/>
        <dbReference type="Rhea" id="RHEA-COMP:11604"/>
        <dbReference type="ChEBI" id="CHEBI:15377"/>
        <dbReference type="ChEBI" id="CHEBI:29999"/>
        <dbReference type="ChEBI" id="CHEBI:43474"/>
        <dbReference type="ChEBI" id="CHEBI:83421"/>
        <dbReference type="EC" id="3.1.3.16"/>
    </reaction>
</comment>
<dbReference type="GO" id="GO:0005634">
    <property type="term" value="C:nucleus"/>
    <property type="evidence" value="ECO:0007669"/>
    <property type="project" value="UniProtKB-SubCell"/>
</dbReference>
<evidence type="ECO:0000256" key="1">
    <source>
        <dbReference type="ARBA" id="ARBA00001936"/>
    </source>
</evidence>
<evidence type="ECO:0000256" key="22">
    <source>
        <dbReference type="ARBA" id="ARBA00079435"/>
    </source>
</evidence>
<dbReference type="PANTHER" id="PTHR13832:SF818">
    <property type="entry name" value="SD03870P"/>
    <property type="match status" value="1"/>
</dbReference>
<feature type="compositionally biased region" description="Low complexity" evidence="24">
    <location>
        <begin position="530"/>
        <end position="541"/>
    </location>
</feature>
<keyword evidence="9" id="KW-0677">Repeat</keyword>
<gene>
    <name evidence="26" type="ORF">NP493_98g04039</name>
</gene>
<feature type="compositionally biased region" description="Polar residues" evidence="24">
    <location>
        <begin position="633"/>
        <end position="645"/>
    </location>
</feature>
<dbReference type="SMART" id="SM00332">
    <property type="entry name" value="PP2Cc"/>
    <property type="match status" value="1"/>
</dbReference>
<evidence type="ECO:0000256" key="2">
    <source>
        <dbReference type="ARBA" id="ARBA00001946"/>
    </source>
</evidence>
<comment type="similarity">
    <text evidence="23">Belongs to the PP2C family.</text>
</comment>
<evidence type="ECO:0000256" key="19">
    <source>
        <dbReference type="ARBA" id="ARBA00075580"/>
    </source>
</evidence>
<feature type="compositionally biased region" description="Polar residues" evidence="24">
    <location>
        <begin position="501"/>
        <end position="511"/>
    </location>
</feature>
<organism evidence="26 27">
    <name type="scientific">Ridgeia piscesae</name>
    <name type="common">Tubeworm</name>
    <dbReference type="NCBI Taxonomy" id="27915"/>
    <lineage>
        <taxon>Eukaryota</taxon>
        <taxon>Metazoa</taxon>
        <taxon>Spiralia</taxon>
        <taxon>Lophotrochozoa</taxon>
        <taxon>Annelida</taxon>
        <taxon>Polychaeta</taxon>
        <taxon>Sedentaria</taxon>
        <taxon>Canalipalpata</taxon>
        <taxon>Sabellida</taxon>
        <taxon>Siboglinidae</taxon>
        <taxon>Ridgeia</taxon>
    </lineage>
</organism>
<evidence type="ECO:0000256" key="14">
    <source>
        <dbReference type="ARBA" id="ARBA00023242"/>
    </source>
</evidence>
<comment type="catalytic activity">
    <reaction evidence="16">
        <text>O-phospho-L-threonyl-[protein] + H2O = L-threonyl-[protein] + phosphate</text>
        <dbReference type="Rhea" id="RHEA:47004"/>
        <dbReference type="Rhea" id="RHEA-COMP:11060"/>
        <dbReference type="Rhea" id="RHEA-COMP:11605"/>
        <dbReference type="ChEBI" id="CHEBI:15377"/>
        <dbReference type="ChEBI" id="CHEBI:30013"/>
        <dbReference type="ChEBI" id="CHEBI:43474"/>
        <dbReference type="ChEBI" id="CHEBI:61977"/>
        <dbReference type="EC" id="3.1.3.16"/>
    </reaction>
</comment>
<evidence type="ECO:0000256" key="9">
    <source>
        <dbReference type="ARBA" id="ARBA00022737"/>
    </source>
</evidence>
<dbReference type="PROSITE" id="PS01032">
    <property type="entry name" value="PPM_1"/>
    <property type="match status" value="1"/>
</dbReference>
<evidence type="ECO:0000256" key="12">
    <source>
        <dbReference type="ARBA" id="ARBA00022912"/>
    </source>
</evidence>
<evidence type="ECO:0000313" key="26">
    <source>
        <dbReference type="EMBL" id="KAK2189750.1"/>
    </source>
</evidence>
<comment type="subunit">
    <text evidence="17">Heterotrimer. Interacts with PAX1 and ARHGEF6 (or ARHGEF7).</text>
</comment>
<feature type="region of interest" description="Disordered" evidence="24">
    <location>
        <begin position="388"/>
        <end position="549"/>
    </location>
</feature>
<keyword evidence="8" id="KW-0479">Metal-binding</keyword>
<evidence type="ECO:0000256" key="17">
    <source>
        <dbReference type="ARBA" id="ARBA00063519"/>
    </source>
</evidence>
<evidence type="ECO:0000313" key="27">
    <source>
        <dbReference type="Proteomes" id="UP001209878"/>
    </source>
</evidence>
<dbReference type="FunFam" id="3.60.40.10:FF:000021">
    <property type="entry name" value="Protein phosphatase, Mg2+/Mn2+-dependent, 1E"/>
    <property type="match status" value="1"/>
</dbReference>
<evidence type="ECO:0000256" key="5">
    <source>
        <dbReference type="ARBA" id="ARBA00013081"/>
    </source>
</evidence>
<evidence type="ECO:0000256" key="6">
    <source>
        <dbReference type="ARBA" id="ARBA00022490"/>
    </source>
</evidence>
<dbReference type="InterPro" id="IPR000222">
    <property type="entry name" value="PP2C_BS"/>
</dbReference>
<proteinExistence type="inferred from homology"/>
<comment type="cofactor">
    <cofactor evidence="2">
        <name>Mg(2+)</name>
        <dbReference type="ChEBI" id="CHEBI:18420"/>
    </cofactor>
</comment>
<feature type="compositionally biased region" description="Acidic residues" evidence="24">
    <location>
        <begin position="57"/>
        <end position="73"/>
    </location>
</feature>
<evidence type="ECO:0000256" key="3">
    <source>
        <dbReference type="ARBA" id="ARBA00004123"/>
    </source>
</evidence>
<evidence type="ECO:0000256" key="20">
    <source>
        <dbReference type="ARBA" id="ARBA00075701"/>
    </source>
</evidence>
<evidence type="ECO:0000256" key="8">
    <source>
        <dbReference type="ARBA" id="ARBA00022723"/>
    </source>
</evidence>
<evidence type="ECO:0000256" key="15">
    <source>
        <dbReference type="ARBA" id="ARBA00047761"/>
    </source>
</evidence>
<dbReference type="AlphaFoldDB" id="A0AAD9P7Z7"/>
<dbReference type="EMBL" id="JAODUO010000098">
    <property type="protein sequence ID" value="KAK2189750.1"/>
    <property type="molecule type" value="Genomic_DNA"/>
</dbReference>
<dbReference type="EC" id="3.1.3.16" evidence="5"/>
<feature type="compositionally biased region" description="Basic and acidic residues" evidence="24">
    <location>
        <begin position="410"/>
        <end position="435"/>
    </location>
</feature>
<comment type="subcellular location">
    <subcellularLocation>
        <location evidence="4">Cytoplasm</location>
    </subcellularLocation>
    <subcellularLocation>
        <location evidence="3">Nucleus</location>
    </subcellularLocation>
</comment>